<evidence type="ECO:0000256" key="8">
    <source>
        <dbReference type="ARBA" id="ARBA00023136"/>
    </source>
</evidence>
<evidence type="ECO:0000256" key="2">
    <source>
        <dbReference type="ARBA" id="ARBA00007255"/>
    </source>
</evidence>
<evidence type="ECO:0000313" key="13">
    <source>
        <dbReference type="EMBL" id="RDW27824.1"/>
    </source>
</evidence>
<dbReference type="Proteomes" id="UP000182444">
    <property type="component" value="Chromosome 1E"/>
</dbReference>
<keyword evidence="6 10" id="KW-0408">Iron</keyword>
<comment type="similarity">
    <text evidence="2 10">Belongs to the cytochrome c-type heme lyase family.</text>
</comment>
<dbReference type="PANTHER" id="PTHR12743:SF0">
    <property type="entry name" value="HOLOCYTOCHROME C-TYPE SYNTHASE"/>
    <property type="match status" value="1"/>
</dbReference>
<evidence type="ECO:0000256" key="1">
    <source>
        <dbReference type="ARBA" id="ARBA00004273"/>
    </source>
</evidence>
<comment type="subcellular location">
    <subcellularLocation>
        <location evidence="1 10">Mitochondrion inner membrane</location>
    </subcellularLocation>
</comment>
<dbReference type="eggNOG" id="KOG3996">
    <property type="taxonomic scope" value="Eukaryota"/>
</dbReference>
<keyword evidence="7 10" id="KW-0496">Mitochondrion</keyword>
<dbReference type="EMBL" id="KZ857328">
    <property type="protein sequence ID" value="RDW27824.1"/>
    <property type="molecule type" value="Genomic_DNA"/>
</dbReference>
<evidence type="ECO:0000256" key="10">
    <source>
        <dbReference type="RuleBase" id="RU363130"/>
    </source>
</evidence>
<evidence type="ECO:0000256" key="4">
    <source>
        <dbReference type="ARBA" id="ARBA00022723"/>
    </source>
</evidence>
<protein>
    <recommendedName>
        <fullName evidence="10">Holocytochrome c-type synthase</fullName>
        <ecNumber evidence="10">4.4.1.17</ecNumber>
    </recommendedName>
</protein>
<evidence type="ECO:0000256" key="9">
    <source>
        <dbReference type="ARBA" id="ARBA00023239"/>
    </source>
</evidence>
<evidence type="ECO:0000256" key="7">
    <source>
        <dbReference type="ARBA" id="ARBA00023128"/>
    </source>
</evidence>
<dbReference type="VEuPathDB" id="FungiDB:YALI1_E07508g"/>
<dbReference type="EC" id="4.4.1.17" evidence="10"/>
<dbReference type="GO" id="GO:0004408">
    <property type="term" value="F:holocytochrome-c synthase activity"/>
    <property type="evidence" value="ECO:0007669"/>
    <property type="project" value="UniProtKB-EC"/>
</dbReference>
<dbReference type="Pfam" id="PF01265">
    <property type="entry name" value="Cyto_heme_lyase"/>
    <property type="match status" value="1"/>
</dbReference>
<dbReference type="GO" id="GO:0005743">
    <property type="term" value="C:mitochondrial inner membrane"/>
    <property type="evidence" value="ECO:0007669"/>
    <property type="project" value="UniProtKB-SubCell"/>
</dbReference>
<dbReference type="OMA" id="SCPVDHK"/>
<dbReference type="VEuPathDB" id="FungiDB:YALI0_E06215g"/>
<keyword evidence="9 10" id="KW-0456">Lyase</keyword>
<keyword evidence="3 10" id="KW-0349">Heme</keyword>
<evidence type="ECO:0000256" key="3">
    <source>
        <dbReference type="ARBA" id="ARBA00022617"/>
    </source>
</evidence>
<dbReference type="PANTHER" id="PTHR12743">
    <property type="entry name" value="CYTOCHROME C1 HEME LYASE"/>
    <property type="match status" value="1"/>
</dbReference>
<name>A0A1H6Q563_YARLL</name>
<keyword evidence="8 10" id="KW-0472">Membrane</keyword>
<dbReference type="InterPro" id="IPR000511">
    <property type="entry name" value="Holocyt_c/c1_synthase"/>
</dbReference>
<evidence type="ECO:0000313" key="14">
    <source>
        <dbReference type="Proteomes" id="UP000182444"/>
    </source>
</evidence>
<dbReference type="PROSITE" id="PS00822">
    <property type="entry name" value="CYTO_HEME_LYASE_2"/>
    <property type="match status" value="1"/>
</dbReference>
<reference evidence="12 14" key="1">
    <citation type="journal article" date="2016" name="PLoS ONE">
        <title>Sequence Assembly of Yarrowia lipolytica Strain W29/CLIB89 Shows Transposable Element Diversity.</title>
        <authorList>
            <person name="Magnan C."/>
            <person name="Yu J."/>
            <person name="Chang I."/>
            <person name="Jahn E."/>
            <person name="Kanomata Y."/>
            <person name="Wu J."/>
            <person name="Zeller M."/>
            <person name="Oakes M."/>
            <person name="Baldi P."/>
            <person name="Sandmeyer S."/>
        </authorList>
    </citation>
    <scope>NUCLEOTIDE SEQUENCE [LARGE SCALE GENOMIC DNA]</scope>
    <source>
        <strain evidence="12">CLIB89</strain>
        <strain evidence="14">CLIB89(W29)</strain>
    </source>
</reference>
<evidence type="ECO:0000313" key="15">
    <source>
        <dbReference type="Proteomes" id="UP000256601"/>
    </source>
</evidence>
<dbReference type="OrthoDB" id="4243at2759"/>
<dbReference type="GO" id="GO:0046872">
    <property type="term" value="F:metal ion binding"/>
    <property type="evidence" value="ECO:0007669"/>
    <property type="project" value="UniProtKB-KW"/>
</dbReference>
<evidence type="ECO:0000313" key="12">
    <source>
        <dbReference type="EMBL" id="AOW05033.1"/>
    </source>
</evidence>
<dbReference type="GeneID" id="2912385"/>
<gene>
    <name evidence="13" type="ORF">B0I71DRAFT_128552</name>
    <name evidence="12" type="ORF">YALI1_E07508g</name>
</gene>
<feature type="compositionally biased region" description="Polar residues" evidence="11">
    <location>
        <begin position="23"/>
        <end position="32"/>
    </location>
</feature>
<evidence type="ECO:0000256" key="6">
    <source>
        <dbReference type="ARBA" id="ARBA00023004"/>
    </source>
</evidence>
<feature type="compositionally biased region" description="Basic and acidic residues" evidence="11">
    <location>
        <begin position="37"/>
        <end position="48"/>
    </location>
</feature>
<evidence type="ECO:0000256" key="11">
    <source>
        <dbReference type="SAM" id="MobiDB-lite"/>
    </source>
</evidence>
<feature type="region of interest" description="Disordered" evidence="11">
    <location>
        <begin position="21"/>
        <end position="50"/>
    </location>
</feature>
<dbReference type="EMBL" id="CP017557">
    <property type="protein sequence ID" value="AOW05033.1"/>
    <property type="molecule type" value="Genomic_DNA"/>
</dbReference>
<keyword evidence="5 10" id="KW-0999">Mitochondrion inner membrane</keyword>
<reference evidence="13 15" key="2">
    <citation type="submission" date="2018-07" db="EMBL/GenBank/DDBJ databases">
        <title>Draft Genome Assemblies for Five Robust Yarrowia lipolytica Strains Exhibiting High Lipid Production and Pentose Sugar Utilization and Sugar Alcohol Secretion from Undetoxified Lignocellulosic Biomass Hydrolysates.</title>
        <authorList>
            <consortium name="DOE Joint Genome Institute"/>
            <person name="Walker C."/>
            <person name="Ryu S."/>
            <person name="Na H."/>
            <person name="Zane M."/>
            <person name="LaButti K."/>
            <person name="Lipzen A."/>
            <person name="Haridas S."/>
            <person name="Barry K."/>
            <person name="Grigoriev I.V."/>
            <person name="Quarterman J."/>
            <person name="Slininger P."/>
            <person name="Dien B."/>
            <person name="Trinh C.T."/>
        </authorList>
    </citation>
    <scope>NUCLEOTIDE SEQUENCE [LARGE SCALE GENOMIC DNA]</scope>
    <source>
        <strain evidence="13 15">YB392</strain>
    </source>
</reference>
<dbReference type="RefSeq" id="XP_503620.1">
    <property type="nucleotide sequence ID" value="XM_503620.1"/>
</dbReference>
<sequence>MSEEKCPVDHESRKVWARKLESSTENAASGTAQPKECPVDHTKMKKPEVAQTETKAAAEACPVDHETRDVWVKRQNVASHGLAASVDVEPYGNAALSEPNTGLDQQREISTIPRAGSDSNWVYPSQQQFFNAMKRKQWDPQAEDMQSIVPIHNAVNERAWYEIQRWEGQMADKCGGPKLVSFQGDSKKLTPKARFNNWFLGYQKPFDRHDWTVDRCGTKIDYVIDFYEGKQLPGMIGMPSFYLDVRPKVNSLEGIRMRIANIFGFK</sequence>
<accession>A0A1H6Q563</accession>
<comment type="function">
    <text evidence="10">Lyase that catalyzes the covalent linking of the heme group to the cytochrome C apoprotein to produce the mature functional cytochrome.</text>
</comment>
<dbReference type="KEGG" id="yli:2912385"/>
<organism evidence="12 14">
    <name type="scientific">Yarrowia lipolytica</name>
    <name type="common">Candida lipolytica</name>
    <dbReference type="NCBI Taxonomy" id="4952"/>
    <lineage>
        <taxon>Eukaryota</taxon>
        <taxon>Fungi</taxon>
        <taxon>Dikarya</taxon>
        <taxon>Ascomycota</taxon>
        <taxon>Saccharomycotina</taxon>
        <taxon>Dipodascomycetes</taxon>
        <taxon>Dipodascales</taxon>
        <taxon>Dipodascales incertae sedis</taxon>
        <taxon>Yarrowia</taxon>
    </lineage>
</organism>
<proteinExistence type="inferred from homology"/>
<comment type="catalytic activity">
    <reaction evidence="10">
        <text>holo-[cytochrome c] = apo-[cytochrome c] + heme b</text>
        <dbReference type="Rhea" id="RHEA:22648"/>
        <dbReference type="Rhea" id="RHEA-COMP:10725"/>
        <dbReference type="Rhea" id="RHEA-COMP:10726"/>
        <dbReference type="ChEBI" id="CHEBI:29950"/>
        <dbReference type="ChEBI" id="CHEBI:60344"/>
        <dbReference type="ChEBI" id="CHEBI:83739"/>
        <dbReference type="EC" id="4.4.1.17"/>
    </reaction>
</comment>
<keyword evidence="4 10" id="KW-0479">Metal-binding</keyword>
<dbReference type="AlphaFoldDB" id="A0A1H6Q563"/>
<dbReference type="Proteomes" id="UP000256601">
    <property type="component" value="Unassembled WGS sequence"/>
</dbReference>
<evidence type="ECO:0000256" key="5">
    <source>
        <dbReference type="ARBA" id="ARBA00022792"/>
    </source>
</evidence>